<protein>
    <recommendedName>
        <fullName evidence="3">Phosphoenolpyruvate carboxylase</fullName>
    </recommendedName>
</protein>
<comment type="caution">
    <text evidence="1">The sequence shown here is derived from an EMBL/GenBank/DDBJ whole genome shotgun (WGS) entry which is preliminary data.</text>
</comment>
<evidence type="ECO:0008006" key="3">
    <source>
        <dbReference type="Google" id="ProtNLM"/>
    </source>
</evidence>
<reference evidence="1 2" key="1">
    <citation type="journal article" date="2014" name="Agronomy (Basel)">
        <title>A Draft Genome Sequence for Ensete ventricosum, the Drought-Tolerant Tree Against Hunger.</title>
        <authorList>
            <person name="Harrison J."/>
            <person name="Moore K.A."/>
            <person name="Paszkiewicz K."/>
            <person name="Jones T."/>
            <person name="Grant M."/>
            <person name="Ambacheew D."/>
            <person name="Muzemil S."/>
            <person name="Studholme D.J."/>
        </authorList>
    </citation>
    <scope>NUCLEOTIDE SEQUENCE [LARGE SCALE GENOMIC DNA]</scope>
</reference>
<evidence type="ECO:0000313" key="1">
    <source>
        <dbReference type="EMBL" id="RRT48276.1"/>
    </source>
</evidence>
<dbReference type="Proteomes" id="UP000287651">
    <property type="component" value="Unassembled WGS sequence"/>
</dbReference>
<dbReference type="EMBL" id="AMZH03014062">
    <property type="protein sequence ID" value="RRT48276.1"/>
    <property type="molecule type" value="Genomic_DNA"/>
</dbReference>
<gene>
    <name evidence="1" type="ORF">B296_00028273</name>
</gene>
<organism evidence="1 2">
    <name type="scientific">Ensete ventricosum</name>
    <name type="common">Abyssinian banana</name>
    <name type="synonym">Musa ensete</name>
    <dbReference type="NCBI Taxonomy" id="4639"/>
    <lineage>
        <taxon>Eukaryota</taxon>
        <taxon>Viridiplantae</taxon>
        <taxon>Streptophyta</taxon>
        <taxon>Embryophyta</taxon>
        <taxon>Tracheophyta</taxon>
        <taxon>Spermatophyta</taxon>
        <taxon>Magnoliopsida</taxon>
        <taxon>Liliopsida</taxon>
        <taxon>Zingiberales</taxon>
        <taxon>Musaceae</taxon>
        <taxon>Ensete</taxon>
    </lineage>
</organism>
<name>A0A426Y9A5_ENSVE</name>
<dbReference type="AlphaFoldDB" id="A0A426Y9A5"/>
<sequence>MHLILYSPPLTSDLSPLQSSLLPSSVLRSLRPTRVFGTLGSRPGGRCSVERRAFVSLVGGGNSELEGFREMTRLEKTASIDAQLRLLAPGKVSEDDKLVEYDALLLDRFLDILQDLHGEDLREMVIERHARLLRGNLSFPCFCFFLMS</sequence>
<accession>A0A426Y9A5</accession>
<evidence type="ECO:0000313" key="2">
    <source>
        <dbReference type="Proteomes" id="UP000287651"/>
    </source>
</evidence>
<proteinExistence type="predicted"/>